<comment type="caution">
    <text evidence="1">The sequence shown here is derived from an EMBL/GenBank/DDBJ whole genome shotgun (WGS) entry which is preliminary data.</text>
</comment>
<reference evidence="1 2" key="1">
    <citation type="submission" date="2022-05" db="EMBL/GenBank/DDBJ databases">
        <title>Genome Sequencing of Bee-Associated Microbes.</title>
        <authorList>
            <person name="Dunlap C."/>
        </authorList>
    </citation>
    <scope>NUCLEOTIDE SEQUENCE [LARGE SCALE GENOMIC DNA]</scope>
    <source>
        <strain evidence="1 2">NRRL BD-083</strain>
    </source>
</reference>
<organism evidence="1 2">
    <name type="scientific">Lysinibacillus xylanilyticus</name>
    <dbReference type="NCBI Taxonomy" id="582475"/>
    <lineage>
        <taxon>Bacteria</taxon>
        <taxon>Bacillati</taxon>
        <taxon>Bacillota</taxon>
        <taxon>Bacilli</taxon>
        <taxon>Bacillales</taxon>
        <taxon>Bacillaceae</taxon>
        <taxon>Lysinibacillus</taxon>
    </lineage>
</organism>
<evidence type="ECO:0000313" key="1">
    <source>
        <dbReference type="EMBL" id="MCY9547288.1"/>
    </source>
</evidence>
<dbReference type="RefSeq" id="WP_268637368.1">
    <property type="nucleotide sequence ID" value="NZ_JAMDLZ010000017.1"/>
</dbReference>
<dbReference type="EMBL" id="JAMDLZ010000017">
    <property type="protein sequence ID" value="MCY9547288.1"/>
    <property type="molecule type" value="Genomic_DNA"/>
</dbReference>
<proteinExistence type="predicted"/>
<protein>
    <recommendedName>
        <fullName evidence="3">Hydrolase</fullName>
    </recommendedName>
</protein>
<evidence type="ECO:0008006" key="3">
    <source>
        <dbReference type="Google" id="ProtNLM"/>
    </source>
</evidence>
<name>A0ABT4ENN1_9BACI</name>
<keyword evidence="2" id="KW-1185">Reference proteome</keyword>
<dbReference type="Proteomes" id="UP001527052">
    <property type="component" value="Unassembled WGS sequence"/>
</dbReference>
<gene>
    <name evidence="1" type="ORF">M5W82_10000</name>
</gene>
<sequence length="110" mass="12632">MEKIITIEDREIKLRTHGNFPNLYQQQFGKDLIIEMNNMETSGVNLELFNNFLWLSAKEADKGILPPDEWNASFDSYPILSAIEEVQELIAALMNARKKSAPQKVAKKNH</sequence>
<evidence type="ECO:0000313" key="2">
    <source>
        <dbReference type="Proteomes" id="UP001527052"/>
    </source>
</evidence>
<accession>A0ABT4ENN1</accession>